<evidence type="ECO:0000256" key="4">
    <source>
        <dbReference type="ARBA" id="ARBA00022840"/>
    </source>
</evidence>
<dbReference type="GO" id="GO:0005524">
    <property type="term" value="F:ATP binding"/>
    <property type="evidence" value="ECO:0007669"/>
    <property type="project" value="UniProtKB-UniRule"/>
</dbReference>
<name>A0A1I2W610_9HYPH</name>
<protein>
    <recommendedName>
        <fullName evidence="6">tRNA(Ile)-lysidine synthase</fullName>
        <ecNumber evidence="6">6.3.4.19</ecNumber>
    </recommendedName>
    <alternativeName>
        <fullName evidence="6">tRNA(Ile)-2-lysyl-cytidine synthase</fullName>
    </alternativeName>
    <alternativeName>
        <fullName evidence="6">tRNA(Ile)-lysidine synthetase</fullName>
    </alternativeName>
</protein>
<reference evidence="9" key="1">
    <citation type="submission" date="2016-10" db="EMBL/GenBank/DDBJ databases">
        <authorList>
            <person name="Varghese N."/>
            <person name="Submissions S."/>
        </authorList>
    </citation>
    <scope>NUCLEOTIDE SEQUENCE [LARGE SCALE GENOMIC DNA]</scope>
    <source>
        <strain evidence="9">Gh-105</strain>
    </source>
</reference>
<comment type="function">
    <text evidence="6">Ligates lysine onto the cytidine present at position 34 of the AUA codon-specific tRNA(Ile) that contains the anticodon CAU, in an ATP-dependent manner. Cytidine is converted to lysidine, thus changing the amino acid specificity of the tRNA from methionine to isoleucine.</text>
</comment>
<dbReference type="EC" id="6.3.4.19" evidence="6"/>
<evidence type="ECO:0000256" key="6">
    <source>
        <dbReference type="HAMAP-Rule" id="MF_01161"/>
    </source>
</evidence>
<gene>
    <name evidence="6" type="primary">tilS</name>
    <name evidence="8" type="ORF">SAMN05192565_12029</name>
</gene>
<sequence length="363" mass="37152">MTAPEPDSIAAEAALMPYVAPAAPHGGVVLAVSGGPDSMALLHAACRAGATVPLHVATVDHGLRTASAAEASGVADTALRLGLPHRTLTWTGSKPATGLQAAARSARYDLLARYAESVGATWVLTGHTRDDQAETVLMRLLAGSGPAGLAGMRPERALTGTVRLGRPLLGLSKASLVAYCAGLRLIPIQDPSNADPRFARARLRGLLPDLAREGLSDARLCRLAARCARDDDALARAARDAYAAARRPAEAPALVRLDAPTLEALPDAILIRVIAQALDGAGGRARLERLEGLVLEALRPALATGTPLRRTLGGCLLALSRGRGLTLAPAPARKSGADGLAAGARDLLGKGSGGAYIGPECPD</sequence>
<dbReference type="GO" id="GO:0005737">
    <property type="term" value="C:cytoplasm"/>
    <property type="evidence" value="ECO:0007669"/>
    <property type="project" value="UniProtKB-SubCell"/>
</dbReference>
<feature type="domain" description="tRNA(Ile)-lysidine/2-thiocytidine synthase N-terminal" evidence="7">
    <location>
        <begin position="28"/>
        <end position="204"/>
    </location>
</feature>
<organism evidence="8 9">
    <name type="scientific">Methylobacterium gossipiicola</name>
    <dbReference type="NCBI Taxonomy" id="582675"/>
    <lineage>
        <taxon>Bacteria</taxon>
        <taxon>Pseudomonadati</taxon>
        <taxon>Pseudomonadota</taxon>
        <taxon>Alphaproteobacteria</taxon>
        <taxon>Hyphomicrobiales</taxon>
        <taxon>Methylobacteriaceae</taxon>
        <taxon>Methylobacterium</taxon>
    </lineage>
</organism>
<dbReference type="InterPro" id="IPR012094">
    <property type="entry name" value="tRNA_Ile_lys_synt"/>
</dbReference>
<dbReference type="CDD" id="cd01992">
    <property type="entry name" value="TilS_N"/>
    <property type="match status" value="1"/>
</dbReference>
<evidence type="ECO:0000256" key="2">
    <source>
        <dbReference type="ARBA" id="ARBA00022694"/>
    </source>
</evidence>
<keyword evidence="4 6" id="KW-0067">ATP-binding</keyword>
<dbReference type="GO" id="GO:0006400">
    <property type="term" value="P:tRNA modification"/>
    <property type="evidence" value="ECO:0007669"/>
    <property type="project" value="UniProtKB-UniRule"/>
</dbReference>
<keyword evidence="9" id="KW-1185">Reference proteome</keyword>
<dbReference type="Gene3D" id="1.20.59.20">
    <property type="match status" value="1"/>
</dbReference>
<comment type="similarity">
    <text evidence="6">Belongs to the tRNA(Ile)-lysidine synthase family.</text>
</comment>
<dbReference type="EMBL" id="FOPM01000020">
    <property type="protein sequence ID" value="SFG96834.1"/>
    <property type="molecule type" value="Genomic_DNA"/>
</dbReference>
<dbReference type="NCBIfam" id="TIGR02432">
    <property type="entry name" value="lysidine_TilS_N"/>
    <property type="match status" value="1"/>
</dbReference>
<dbReference type="InterPro" id="IPR011063">
    <property type="entry name" value="TilS/TtcA_N"/>
</dbReference>
<keyword evidence="1 6" id="KW-0436">Ligase</keyword>
<keyword evidence="3 6" id="KW-0547">Nucleotide-binding</keyword>
<comment type="subcellular location">
    <subcellularLocation>
        <location evidence="6">Cytoplasm</location>
    </subcellularLocation>
</comment>
<dbReference type="STRING" id="582675.SAMN05192565_12029"/>
<evidence type="ECO:0000259" key="7">
    <source>
        <dbReference type="Pfam" id="PF01171"/>
    </source>
</evidence>
<evidence type="ECO:0000256" key="3">
    <source>
        <dbReference type="ARBA" id="ARBA00022741"/>
    </source>
</evidence>
<dbReference type="SUPFAM" id="SSF82829">
    <property type="entry name" value="MesJ substrate recognition domain-like"/>
    <property type="match status" value="1"/>
</dbReference>
<dbReference type="Gene3D" id="3.40.50.620">
    <property type="entry name" value="HUPs"/>
    <property type="match status" value="1"/>
</dbReference>
<comment type="catalytic activity">
    <reaction evidence="5 6">
        <text>cytidine(34) in tRNA(Ile2) + L-lysine + ATP = lysidine(34) in tRNA(Ile2) + AMP + diphosphate + H(+)</text>
        <dbReference type="Rhea" id="RHEA:43744"/>
        <dbReference type="Rhea" id="RHEA-COMP:10625"/>
        <dbReference type="Rhea" id="RHEA-COMP:10670"/>
        <dbReference type="ChEBI" id="CHEBI:15378"/>
        <dbReference type="ChEBI" id="CHEBI:30616"/>
        <dbReference type="ChEBI" id="CHEBI:32551"/>
        <dbReference type="ChEBI" id="CHEBI:33019"/>
        <dbReference type="ChEBI" id="CHEBI:82748"/>
        <dbReference type="ChEBI" id="CHEBI:83665"/>
        <dbReference type="ChEBI" id="CHEBI:456215"/>
        <dbReference type="EC" id="6.3.4.19"/>
    </reaction>
</comment>
<keyword evidence="2 6" id="KW-0819">tRNA processing</keyword>
<dbReference type="Pfam" id="PF01171">
    <property type="entry name" value="ATP_bind_3"/>
    <property type="match status" value="1"/>
</dbReference>
<dbReference type="AlphaFoldDB" id="A0A1I2W610"/>
<dbReference type="InterPro" id="IPR014729">
    <property type="entry name" value="Rossmann-like_a/b/a_fold"/>
</dbReference>
<evidence type="ECO:0000313" key="8">
    <source>
        <dbReference type="EMBL" id="SFG96834.1"/>
    </source>
</evidence>
<dbReference type="Proteomes" id="UP000199229">
    <property type="component" value="Unassembled WGS sequence"/>
</dbReference>
<feature type="binding site" evidence="6">
    <location>
        <begin position="33"/>
        <end position="38"/>
    </location>
    <ligand>
        <name>ATP</name>
        <dbReference type="ChEBI" id="CHEBI:30616"/>
    </ligand>
</feature>
<dbReference type="HAMAP" id="MF_01161">
    <property type="entry name" value="tRNA_Ile_lys_synt"/>
    <property type="match status" value="1"/>
</dbReference>
<dbReference type="PANTHER" id="PTHR43033">
    <property type="entry name" value="TRNA(ILE)-LYSIDINE SYNTHASE-RELATED"/>
    <property type="match status" value="1"/>
</dbReference>
<dbReference type="SUPFAM" id="SSF52402">
    <property type="entry name" value="Adenine nucleotide alpha hydrolases-like"/>
    <property type="match status" value="1"/>
</dbReference>
<dbReference type="GO" id="GO:0032267">
    <property type="term" value="F:tRNA(Ile)-lysidine synthase activity"/>
    <property type="evidence" value="ECO:0007669"/>
    <property type="project" value="UniProtKB-EC"/>
</dbReference>
<comment type="domain">
    <text evidence="6">The N-terminal region contains the highly conserved SGGXDS motif, predicted to be a P-loop motif involved in ATP binding.</text>
</comment>
<dbReference type="InterPro" id="IPR012795">
    <property type="entry name" value="tRNA_Ile_lys_synt_N"/>
</dbReference>
<accession>A0A1I2W610</accession>
<dbReference type="PANTHER" id="PTHR43033:SF1">
    <property type="entry name" value="TRNA(ILE)-LYSIDINE SYNTHASE-RELATED"/>
    <property type="match status" value="1"/>
</dbReference>
<proteinExistence type="inferred from homology"/>
<evidence type="ECO:0000256" key="1">
    <source>
        <dbReference type="ARBA" id="ARBA00022598"/>
    </source>
</evidence>
<evidence type="ECO:0000256" key="5">
    <source>
        <dbReference type="ARBA" id="ARBA00048539"/>
    </source>
</evidence>
<keyword evidence="6" id="KW-0963">Cytoplasm</keyword>
<evidence type="ECO:0000313" key="9">
    <source>
        <dbReference type="Proteomes" id="UP000199229"/>
    </source>
</evidence>